<feature type="transmembrane region" description="Helical" evidence="7">
    <location>
        <begin position="117"/>
        <end position="138"/>
    </location>
</feature>
<evidence type="ECO:0000259" key="8">
    <source>
        <dbReference type="Pfam" id="PF03458"/>
    </source>
</evidence>
<organism evidence="9 10">
    <name type="scientific">[Pantoea] beijingensis</name>
    <dbReference type="NCBI Taxonomy" id="1324864"/>
    <lineage>
        <taxon>Bacteria</taxon>
        <taxon>Pseudomonadati</taxon>
        <taxon>Pseudomonadota</taxon>
        <taxon>Gammaproteobacteria</taxon>
        <taxon>Enterobacterales</taxon>
        <taxon>Erwiniaceae</taxon>
        <taxon>Erwinia</taxon>
    </lineage>
</organism>
<dbReference type="Proteomes" id="UP000288794">
    <property type="component" value="Unassembled WGS sequence"/>
</dbReference>
<evidence type="ECO:0000256" key="4">
    <source>
        <dbReference type="ARBA" id="ARBA00022692"/>
    </source>
</evidence>
<dbReference type="AlphaFoldDB" id="A0A443IG53"/>
<feature type="transmembrane region" description="Helical" evidence="7">
    <location>
        <begin position="31"/>
        <end position="48"/>
    </location>
</feature>
<accession>A0A443IG53</accession>
<evidence type="ECO:0000313" key="10">
    <source>
        <dbReference type="Proteomes" id="UP000288794"/>
    </source>
</evidence>
<comment type="subcellular location">
    <subcellularLocation>
        <location evidence="1">Cell membrane</location>
        <topology evidence="1">Multi-pass membrane protein</topology>
    </subcellularLocation>
</comment>
<dbReference type="EMBL" id="JMEE01000004">
    <property type="protein sequence ID" value="RWR03038.1"/>
    <property type="molecule type" value="Genomic_DNA"/>
</dbReference>
<feature type="transmembrane region" description="Helical" evidence="7">
    <location>
        <begin position="174"/>
        <end position="191"/>
    </location>
</feature>
<dbReference type="PANTHER" id="PTHR30506">
    <property type="entry name" value="INNER MEMBRANE PROTEIN"/>
    <property type="match status" value="1"/>
</dbReference>
<proteinExistence type="inferred from homology"/>
<dbReference type="InterPro" id="IPR005115">
    <property type="entry name" value="Gly_transporter"/>
</dbReference>
<keyword evidence="4 7" id="KW-0812">Transmembrane</keyword>
<feature type="domain" description="Glycine transporter" evidence="8">
    <location>
        <begin position="7"/>
        <end position="81"/>
    </location>
</feature>
<feature type="transmembrane region" description="Helical" evidence="7">
    <location>
        <begin position="60"/>
        <end position="80"/>
    </location>
</feature>
<dbReference type="GO" id="GO:0005886">
    <property type="term" value="C:plasma membrane"/>
    <property type="evidence" value="ECO:0007669"/>
    <property type="project" value="UniProtKB-SubCell"/>
</dbReference>
<keyword evidence="6 7" id="KW-0472">Membrane</keyword>
<keyword evidence="3" id="KW-1003">Cell membrane</keyword>
<evidence type="ECO:0000256" key="7">
    <source>
        <dbReference type="SAM" id="Phobius"/>
    </source>
</evidence>
<evidence type="ECO:0000256" key="3">
    <source>
        <dbReference type="ARBA" id="ARBA00022475"/>
    </source>
</evidence>
<evidence type="ECO:0000256" key="6">
    <source>
        <dbReference type="ARBA" id="ARBA00023136"/>
    </source>
</evidence>
<feature type="transmembrane region" description="Helical" evidence="7">
    <location>
        <begin position="6"/>
        <end position="24"/>
    </location>
</feature>
<reference evidence="9 10" key="1">
    <citation type="submission" date="2014-04" db="EMBL/GenBank/DDBJ databases">
        <title>Draft genome sequence of Pantoea beijingensis strain LMG 27579, an emerging pathogen to Pleurotus eryngii with potential industrial application.</title>
        <authorList>
            <person name="Xu F."/>
            <person name="Liu Y."/>
            <person name="Wang S."/>
            <person name="Yin Y."/>
            <person name="Ma Y."/>
            <person name="Zhao S."/>
            <person name="Rong C."/>
        </authorList>
    </citation>
    <scope>NUCLEOTIDE SEQUENCE [LARGE SCALE GENOMIC DNA]</scope>
    <source>
        <strain evidence="9 10">LMG 27579</strain>
    </source>
</reference>
<dbReference type="RefSeq" id="WP_128175606.1">
    <property type="nucleotide sequence ID" value="NZ_CP071409.1"/>
</dbReference>
<comment type="similarity">
    <text evidence="2">Belongs to the UPF0126 family.</text>
</comment>
<evidence type="ECO:0000313" key="9">
    <source>
        <dbReference type="EMBL" id="RWR03038.1"/>
    </source>
</evidence>
<keyword evidence="5 7" id="KW-1133">Transmembrane helix</keyword>
<name>A0A443IG53_9GAMM</name>
<feature type="transmembrane region" description="Helical" evidence="7">
    <location>
        <begin position="92"/>
        <end position="111"/>
    </location>
</feature>
<evidence type="ECO:0000256" key="1">
    <source>
        <dbReference type="ARBA" id="ARBA00004651"/>
    </source>
</evidence>
<evidence type="ECO:0000256" key="2">
    <source>
        <dbReference type="ARBA" id="ARBA00008193"/>
    </source>
</evidence>
<keyword evidence="10" id="KW-1185">Reference proteome</keyword>
<feature type="domain" description="Glycine transporter" evidence="8">
    <location>
        <begin position="93"/>
        <end position="161"/>
    </location>
</feature>
<comment type="caution">
    <text evidence="9">The sequence shown here is derived from an EMBL/GenBank/DDBJ whole genome shotgun (WGS) entry which is preliminary data.</text>
</comment>
<dbReference type="PANTHER" id="PTHR30506:SF3">
    <property type="entry name" value="UPF0126 INNER MEMBRANE PROTEIN YADS-RELATED"/>
    <property type="match status" value="1"/>
</dbReference>
<gene>
    <name evidence="9" type="ORF">ED28_04365</name>
</gene>
<dbReference type="Pfam" id="PF03458">
    <property type="entry name" value="Gly_transporter"/>
    <property type="match status" value="2"/>
</dbReference>
<protein>
    <submittedName>
        <fullName evidence="9">Membrane protein</fullName>
    </submittedName>
</protein>
<evidence type="ECO:0000256" key="5">
    <source>
        <dbReference type="ARBA" id="ARBA00022989"/>
    </source>
</evidence>
<sequence length="205" mass="21894">MFQPLHYLDLTGTFIFALSGATVGVRQDFDIFGVFVLAFTTATGGGIIRDICIASAPPAGLVSSTYLIAVFLAIFCVTFLQKIILSFTKSALFFDALGLGFFAAFGANKSYQYTGNIQISVILGCISAIGGGCLRDILTGQVPTIFKQEIYASAAIVGAGIELLGSTKCIPQSYSIWLAILTCTAIRMLALKYHIRLPSIRHDGL</sequence>